<proteinExistence type="predicted"/>
<feature type="coiled-coil region" evidence="5">
    <location>
        <begin position="188"/>
        <end position="262"/>
    </location>
</feature>
<protein>
    <submittedName>
        <fullName evidence="6">HlyD family efflux transporter periplasmic adaptor subunit</fullName>
    </submittedName>
</protein>
<evidence type="ECO:0000256" key="4">
    <source>
        <dbReference type="ARBA" id="ARBA00023136"/>
    </source>
</evidence>
<feature type="coiled-coil region" evidence="5">
    <location>
        <begin position="80"/>
        <end position="107"/>
    </location>
</feature>
<dbReference type="Proteomes" id="UP000664052">
    <property type="component" value="Unassembled WGS sequence"/>
</dbReference>
<dbReference type="PANTHER" id="PTHR30386">
    <property type="entry name" value="MEMBRANE FUSION SUBUNIT OF EMRAB-TOLC MULTIDRUG EFFLUX PUMP"/>
    <property type="match status" value="1"/>
</dbReference>
<evidence type="ECO:0000256" key="5">
    <source>
        <dbReference type="SAM" id="Coils"/>
    </source>
</evidence>
<evidence type="ECO:0000256" key="3">
    <source>
        <dbReference type="ARBA" id="ARBA00022989"/>
    </source>
</evidence>
<dbReference type="PRINTS" id="PR01490">
    <property type="entry name" value="RTXTOXIND"/>
</dbReference>
<evidence type="ECO:0000313" key="7">
    <source>
        <dbReference type="Proteomes" id="UP000664052"/>
    </source>
</evidence>
<keyword evidence="4" id="KW-0472">Membrane</keyword>
<evidence type="ECO:0000256" key="2">
    <source>
        <dbReference type="ARBA" id="ARBA00022692"/>
    </source>
</evidence>
<comment type="caution">
    <text evidence="6">The sequence shown here is derived from an EMBL/GenBank/DDBJ whole genome shotgun (WGS) entry which is preliminary data.</text>
</comment>
<evidence type="ECO:0000256" key="1">
    <source>
        <dbReference type="ARBA" id="ARBA00004167"/>
    </source>
</evidence>
<keyword evidence="7" id="KW-1185">Reference proteome</keyword>
<sequence length="400" mass="45405">MRGLGYVRELFALLMGGFGLMAVLFATVEVNAVVKVREGEVLSYRPRSVHKAPYAVRVVAQYVKEGDAVQEGQLLLRLDNEEVDAAARKAEADYLSLEEELRTVVLQMDTAGERAVRHRRQLAILRRKHGVEEAQVRDSLGTFSRQLELALEAQSLAEVKSERSRGLFERGLLSKEEHEADYRGALEAKGAATELQRLRREQEAAELKLGDTYLDEVTRIELALLDAEAARLSLLERTNKLRKELEKQREEKELRHRLAARREVRADIRGTIRFVYNTKASSDWIAAGEILVEVAPVLEEGSALYAKFKLTQTEVKRVQAGQSSHLKVDAFHFHRYGVLKGRVRYVSPPNDANEFFAIVDLPPPHPFEVRPGYQVRGEIITGHLRLYEYVLAKLFDHAEV</sequence>
<reference evidence="6 7" key="1">
    <citation type="submission" date="2021-02" db="EMBL/GenBank/DDBJ databases">
        <title>De Novo genome assembly of isolated myxobacteria.</title>
        <authorList>
            <person name="Stevens D.C."/>
        </authorList>
    </citation>
    <scope>NUCLEOTIDE SEQUENCE [LARGE SCALE GENOMIC DNA]</scope>
    <source>
        <strain evidence="6 7">ATCC 29039</strain>
    </source>
</reference>
<accession>A0ABS3DPC2</accession>
<dbReference type="PANTHER" id="PTHR30386:SF26">
    <property type="entry name" value="TRANSPORT PROTEIN COMB"/>
    <property type="match status" value="1"/>
</dbReference>
<keyword evidence="5" id="KW-0175">Coiled coil</keyword>
<name>A0ABS3DPC2_9BACT</name>
<keyword evidence="2" id="KW-0812">Transmembrane</keyword>
<organism evidence="6 7">
    <name type="scientific">Corallococcus macrosporus</name>
    <dbReference type="NCBI Taxonomy" id="35"/>
    <lineage>
        <taxon>Bacteria</taxon>
        <taxon>Pseudomonadati</taxon>
        <taxon>Myxococcota</taxon>
        <taxon>Myxococcia</taxon>
        <taxon>Myxococcales</taxon>
        <taxon>Cystobacterineae</taxon>
        <taxon>Myxococcaceae</taxon>
        <taxon>Corallococcus</taxon>
    </lineage>
</organism>
<gene>
    <name evidence="6" type="ORF">JYK02_37315</name>
</gene>
<keyword evidence="3" id="KW-1133">Transmembrane helix</keyword>
<dbReference type="InterPro" id="IPR050739">
    <property type="entry name" value="MFP"/>
</dbReference>
<evidence type="ECO:0000313" key="6">
    <source>
        <dbReference type="EMBL" id="MBN8233189.1"/>
    </source>
</evidence>
<dbReference type="Gene3D" id="2.40.30.170">
    <property type="match status" value="1"/>
</dbReference>
<dbReference type="RefSeq" id="WP_207057723.1">
    <property type="nucleotide sequence ID" value="NZ_JAFIMU010000017.1"/>
</dbReference>
<dbReference type="EMBL" id="JAFIMU010000017">
    <property type="protein sequence ID" value="MBN8233189.1"/>
    <property type="molecule type" value="Genomic_DNA"/>
</dbReference>
<dbReference type="Gene3D" id="2.40.50.100">
    <property type="match status" value="1"/>
</dbReference>
<comment type="subcellular location">
    <subcellularLocation>
        <location evidence="1">Membrane</location>
        <topology evidence="1">Single-pass membrane protein</topology>
    </subcellularLocation>
</comment>